<feature type="non-terminal residue" evidence="1">
    <location>
        <position position="150"/>
    </location>
</feature>
<name>A0A6G0VQ04_APHCR</name>
<comment type="caution">
    <text evidence="1">The sequence shown here is derived from an EMBL/GenBank/DDBJ whole genome shotgun (WGS) entry which is preliminary data.</text>
</comment>
<reference evidence="1 2" key="1">
    <citation type="submission" date="2019-08" db="EMBL/GenBank/DDBJ databases">
        <title>Whole genome of Aphis craccivora.</title>
        <authorList>
            <person name="Voronova N.V."/>
            <person name="Shulinski R.S."/>
            <person name="Bandarenka Y.V."/>
            <person name="Zhorov D.G."/>
            <person name="Warner D."/>
        </authorList>
    </citation>
    <scope>NUCLEOTIDE SEQUENCE [LARGE SCALE GENOMIC DNA]</scope>
    <source>
        <strain evidence="1">180601</strain>
        <tissue evidence="1">Whole Body</tissue>
    </source>
</reference>
<sequence length="150" mass="16824">LIADENRELENDVSISNLNISENIGLDIRLVESNFPIQEADINILSPENILSNENMSMNISHATSNNTTISSFTELSEINILDIENHNIEMSMESEISVSNDSFGGRRIVDINYIFSQIQILNSKIHTPGLGCSFMNFELVNEIKKGFET</sequence>
<evidence type="ECO:0000313" key="2">
    <source>
        <dbReference type="Proteomes" id="UP000478052"/>
    </source>
</evidence>
<dbReference type="AlphaFoldDB" id="A0A6G0VQ04"/>
<feature type="non-terminal residue" evidence="1">
    <location>
        <position position="1"/>
    </location>
</feature>
<gene>
    <name evidence="1" type="ORF">FWK35_00028072</name>
</gene>
<protein>
    <submittedName>
        <fullName evidence="1">CCHC-type domain-containing protein</fullName>
    </submittedName>
</protein>
<organism evidence="1 2">
    <name type="scientific">Aphis craccivora</name>
    <name type="common">Cowpea aphid</name>
    <dbReference type="NCBI Taxonomy" id="307492"/>
    <lineage>
        <taxon>Eukaryota</taxon>
        <taxon>Metazoa</taxon>
        <taxon>Ecdysozoa</taxon>
        <taxon>Arthropoda</taxon>
        <taxon>Hexapoda</taxon>
        <taxon>Insecta</taxon>
        <taxon>Pterygota</taxon>
        <taxon>Neoptera</taxon>
        <taxon>Paraneoptera</taxon>
        <taxon>Hemiptera</taxon>
        <taxon>Sternorrhyncha</taxon>
        <taxon>Aphidomorpha</taxon>
        <taxon>Aphidoidea</taxon>
        <taxon>Aphididae</taxon>
        <taxon>Aphidini</taxon>
        <taxon>Aphis</taxon>
        <taxon>Aphis</taxon>
    </lineage>
</organism>
<evidence type="ECO:0000313" key="1">
    <source>
        <dbReference type="EMBL" id="KAF0705065.1"/>
    </source>
</evidence>
<accession>A0A6G0VQ04</accession>
<dbReference type="EMBL" id="VUJU01013370">
    <property type="protein sequence ID" value="KAF0705065.1"/>
    <property type="molecule type" value="Genomic_DNA"/>
</dbReference>
<dbReference type="Proteomes" id="UP000478052">
    <property type="component" value="Unassembled WGS sequence"/>
</dbReference>
<proteinExistence type="predicted"/>
<keyword evidence="2" id="KW-1185">Reference proteome</keyword>